<dbReference type="RefSeq" id="WP_250860501.1">
    <property type="nucleotide sequence ID" value="NZ_JAGSOJ010000003.1"/>
</dbReference>
<comment type="caution">
    <text evidence="2">The sequence shown here is derived from an EMBL/GenBank/DDBJ whole genome shotgun (WGS) entry which is preliminary data.</text>
</comment>
<dbReference type="Proteomes" id="UP001056429">
    <property type="component" value="Unassembled WGS sequence"/>
</dbReference>
<evidence type="ECO:0000313" key="3">
    <source>
        <dbReference type="Proteomes" id="UP001056429"/>
    </source>
</evidence>
<dbReference type="EMBL" id="JAGSOJ010000003">
    <property type="protein sequence ID" value="MCM1991399.1"/>
    <property type="molecule type" value="Genomic_DNA"/>
</dbReference>
<protein>
    <submittedName>
        <fullName evidence="2">Zinc dependent phospholipase C family protein</fullName>
    </submittedName>
</protein>
<dbReference type="Pfam" id="PF00882">
    <property type="entry name" value="Zn_dep_PLPC"/>
    <property type="match status" value="1"/>
</dbReference>
<reference evidence="2" key="2">
    <citation type="submission" date="2021-04" db="EMBL/GenBank/DDBJ databases">
        <authorList>
            <person name="Dong X."/>
        </authorList>
    </citation>
    <scope>NUCLEOTIDE SEQUENCE</scope>
    <source>
        <strain evidence="2">ZWT</strain>
    </source>
</reference>
<accession>A0A9J6P3W9</accession>
<reference evidence="2" key="1">
    <citation type="journal article" date="2021" name="mSystems">
        <title>Bacteria and Archaea Synergistically Convert Glycine Betaine to Biogenic Methane in the Formosa Cold Seep of the South China Sea.</title>
        <authorList>
            <person name="Li L."/>
            <person name="Zhang W."/>
            <person name="Zhang S."/>
            <person name="Song L."/>
            <person name="Sun Q."/>
            <person name="Zhang H."/>
            <person name="Xiang H."/>
            <person name="Dong X."/>
        </authorList>
    </citation>
    <scope>NUCLEOTIDE SEQUENCE</scope>
    <source>
        <strain evidence="2">ZWT</strain>
    </source>
</reference>
<gene>
    <name evidence="2" type="ORF">KDK92_16820</name>
</gene>
<sequence length="232" mass="26998">MAGIITHLEIANRIINTLPDGIITNKGLFYAGSIAPDLIRMREGVVRADKKHSHMRDNIADVDFSKRENLTMFYNRVTSFINDNISKENNIIDLYRGYVVHILSDEMFLLNVRPNFVMEMDKLGIVPTDILFRDKIFYDLDCHDFMLVKDNSEMKDICNLIKNEEPHCVHGYITEKELNLGINWVVEKYFSQEHEVSEPIYISNNKILTYIEETADNIISRLSDGVMFPRIF</sequence>
<feature type="domain" description="Phospholipase C/D" evidence="1">
    <location>
        <begin position="6"/>
        <end position="105"/>
    </location>
</feature>
<organism evidence="2 3">
    <name type="scientific">Oceanirhabdus seepicola</name>
    <dbReference type="NCBI Taxonomy" id="2828781"/>
    <lineage>
        <taxon>Bacteria</taxon>
        <taxon>Bacillati</taxon>
        <taxon>Bacillota</taxon>
        <taxon>Clostridia</taxon>
        <taxon>Eubacteriales</taxon>
        <taxon>Clostridiaceae</taxon>
        <taxon>Oceanirhabdus</taxon>
    </lineage>
</organism>
<evidence type="ECO:0000259" key="1">
    <source>
        <dbReference type="Pfam" id="PF00882"/>
    </source>
</evidence>
<proteinExistence type="predicted"/>
<evidence type="ECO:0000313" key="2">
    <source>
        <dbReference type="EMBL" id="MCM1991399.1"/>
    </source>
</evidence>
<dbReference type="AlphaFoldDB" id="A0A9J6P3W9"/>
<dbReference type="InterPro" id="IPR029002">
    <property type="entry name" value="PLPC/GPLD1"/>
</dbReference>
<name>A0A9J6P3W9_9CLOT</name>
<keyword evidence="3" id="KW-1185">Reference proteome</keyword>